<evidence type="ECO:0000313" key="17">
    <source>
        <dbReference type="Proteomes" id="UP000318571"/>
    </source>
</evidence>
<dbReference type="PANTHER" id="PTHR46799:SF1">
    <property type="entry name" value="HOMEOBOX PROTEIN UNC-4 HOMOLOG"/>
    <property type="match status" value="1"/>
</dbReference>
<proteinExistence type="inferred from homology"/>
<sequence length="347" mass="39611">MNPNLNMLDTRLRGISSFLPPSFLPRPMFPLPMKMDSMSRVPLPHSLANLCHPGLRLPIQQLPISPNGLNRNDLTPSPGEDSDDESNSSDSRNKRRSRTNFNTWQLDELERAFHACHYPDIFMREALAMRLDLRESRIAVWFQNRRAKWRKLDQTKKGPGRPAHNSHPQTCSGEPLTQTELERREQQRKERKLMRQLEKQQKKLAAKGVEMDLATLRAEWMKKHSDDLEEIDVVGDDDGDDSSDNCLTPNPDRPLSEDRKSDLVSTWHTLPPLPSDLPSPVISTSSSSSSPSVNPSLAPSPLHHHHEHTHYPQQPLPLMANLMQSKPNRKRASFSIDSLLSTVQRQH</sequence>
<comment type="caution">
    <text evidence="16">The sequence shown here is derived from an EMBL/GenBank/DDBJ whole genome shotgun (WGS) entry which is preliminary data.</text>
</comment>
<organism evidence="16 17">
    <name type="scientific">Tigriopus californicus</name>
    <name type="common">Marine copepod</name>
    <dbReference type="NCBI Taxonomy" id="6832"/>
    <lineage>
        <taxon>Eukaryota</taxon>
        <taxon>Metazoa</taxon>
        <taxon>Ecdysozoa</taxon>
        <taxon>Arthropoda</taxon>
        <taxon>Crustacea</taxon>
        <taxon>Multicrustacea</taxon>
        <taxon>Hexanauplia</taxon>
        <taxon>Copepoda</taxon>
        <taxon>Harpacticoida</taxon>
        <taxon>Harpacticidae</taxon>
        <taxon>Tigriopus</taxon>
    </lineage>
</organism>
<dbReference type="Gene3D" id="1.10.10.60">
    <property type="entry name" value="Homeodomain-like"/>
    <property type="match status" value="1"/>
</dbReference>
<evidence type="ECO:0000256" key="3">
    <source>
        <dbReference type="ARBA" id="ARBA00022782"/>
    </source>
</evidence>
<keyword evidence="3" id="KW-0221">Differentiation</keyword>
<keyword evidence="6 12" id="KW-0238">DNA-binding</keyword>
<keyword evidence="8" id="KW-0804">Transcription</keyword>
<dbReference type="AlphaFoldDB" id="A0A553NV56"/>
<evidence type="ECO:0000256" key="10">
    <source>
        <dbReference type="ARBA" id="ARBA00038351"/>
    </source>
</evidence>
<reference evidence="16 17" key="1">
    <citation type="journal article" date="2018" name="Nat. Ecol. Evol.">
        <title>Genomic signatures of mitonuclear coevolution across populations of Tigriopus californicus.</title>
        <authorList>
            <person name="Barreto F.S."/>
            <person name="Watson E.T."/>
            <person name="Lima T.G."/>
            <person name="Willett C.S."/>
            <person name="Edmands S."/>
            <person name="Li W."/>
            <person name="Burton R.S."/>
        </authorList>
    </citation>
    <scope>NUCLEOTIDE SEQUENCE [LARGE SCALE GENOMIC DNA]</scope>
    <source>
        <strain evidence="16 17">San Diego</strain>
    </source>
</reference>
<feature type="compositionally biased region" description="Low complexity" evidence="14">
    <location>
        <begin position="278"/>
        <end position="301"/>
    </location>
</feature>
<evidence type="ECO:0000256" key="7">
    <source>
        <dbReference type="ARBA" id="ARBA00023155"/>
    </source>
</evidence>
<keyword evidence="5" id="KW-0805">Transcription regulation</keyword>
<dbReference type="OrthoDB" id="6159439at2759"/>
<feature type="compositionally biased region" description="Polar residues" evidence="14">
    <location>
        <begin position="62"/>
        <end position="75"/>
    </location>
</feature>
<dbReference type="Proteomes" id="UP000318571">
    <property type="component" value="Chromosome 1"/>
</dbReference>
<dbReference type="CDD" id="cd00086">
    <property type="entry name" value="homeodomain"/>
    <property type="match status" value="1"/>
</dbReference>
<dbReference type="SMART" id="SM00389">
    <property type="entry name" value="HOX"/>
    <property type="match status" value="1"/>
</dbReference>
<feature type="region of interest" description="Disordered" evidence="14">
    <location>
        <begin position="232"/>
        <end position="312"/>
    </location>
</feature>
<feature type="region of interest" description="Disordered" evidence="14">
    <location>
        <begin position="152"/>
        <end position="188"/>
    </location>
</feature>
<feature type="domain" description="Homeobox" evidence="15">
    <location>
        <begin position="92"/>
        <end position="152"/>
    </location>
</feature>
<dbReference type="Pfam" id="PF00046">
    <property type="entry name" value="Homeodomain"/>
    <property type="match status" value="1"/>
</dbReference>
<dbReference type="GO" id="GO:0005634">
    <property type="term" value="C:nucleus"/>
    <property type="evidence" value="ECO:0007669"/>
    <property type="project" value="UniProtKB-SubCell"/>
</dbReference>
<keyword evidence="4" id="KW-0524">Neurogenesis</keyword>
<dbReference type="InterPro" id="IPR017970">
    <property type="entry name" value="Homeobox_CS"/>
</dbReference>
<evidence type="ECO:0000256" key="11">
    <source>
        <dbReference type="ARBA" id="ARBA00069290"/>
    </source>
</evidence>
<evidence type="ECO:0000256" key="8">
    <source>
        <dbReference type="ARBA" id="ARBA00023163"/>
    </source>
</evidence>
<dbReference type="InterPro" id="IPR001356">
    <property type="entry name" value="HD"/>
</dbReference>
<dbReference type="PROSITE" id="PS00027">
    <property type="entry name" value="HOMEOBOX_1"/>
    <property type="match status" value="1"/>
</dbReference>
<dbReference type="STRING" id="6832.A0A553NV56"/>
<accession>A0A553NV56</accession>
<dbReference type="GO" id="GO:1990837">
    <property type="term" value="F:sequence-specific double-stranded DNA binding"/>
    <property type="evidence" value="ECO:0007669"/>
    <property type="project" value="TreeGrafter"/>
</dbReference>
<comment type="similarity">
    <text evidence="10">Belongs to the paired homeobox family. Unc-4 subfamily.</text>
</comment>
<feature type="DNA-binding region" description="Homeobox" evidence="12">
    <location>
        <begin position="94"/>
        <end position="153"/>
    </location>
</feature>
<protein>
    <recommendedName>
        <fullName evidence="11">Homeobox protein unc-4</fullName>
    </recommendedName>
</protein>
<evidence type="ECO:0000256" key="13">
    <source>
        <dbReference type="RuleBase" id="RU000682"/>
    </source>
</evidence>
<comment type="subcellular location">
    <subcellularLocation>
        <location evidence="1 12 13">Nucleus</location>
    </subcellularLocation>
</comment>
<evidence type="ECO:0000256" key="12">
    <source>
        <dbReference type="PROSITE-ProRule" id="PRU00108"/>
    </source>
</evidence>
<gene>
    <name evidence="16" type="ORF">TCAL_14226</name>
</gene>
<name>A0A553NV56_TIGCA</name>
<keyword evidence="7 12" id="KW-0371">Homeobox</keyword>
<keyword evidence="17" id="KW-1185">Reference proteome</keyword>
<evidence type="ECO:0000256" key="1">
    <source>
        <dbReference type="ARBA" id="ARBA00004123"/>
    </source>
</evidence>
<dbReference type="InterPro" id="IPR009057">
    <property type="entry name" value="Homeodomain-like_sf"/>
</dbReference>
<evidence type="ECO:0000313" key="16">
    <source>
        <dbReference type="EMBL" id="TRY69306.1"/>
    </source>
</evidence>
<dbReference type="EMBL" id="VCGU01000010">
    <property type="protein sequence ID" value="TRY69306.1"/>
    <property type="molecule type" value="Genomic_DNA"/>
</dbReference>
<dbReference type="PROSITE" id="PS50071">
    <property type="entry name" value="HOMEOBOX_2"/>
    <property type="match status" value="1"/>
</dbReference>
<dbReference type="GO" id="GO:0007399">
    <property type="term" value="P:nervous system development"/>
    <property type="evidence" value="ECO:0007669"/>
    <property type="project" value="UniProtKB-KW"/>
</dbReference>
<evidence type="ECO:0000256" key="5">
    <source>
        <dbReference type="ARBA" id="ARBA00023015"/>
    </source>
</evidence>
<dbReference type="SUPFAM" id="SSF46689">
    <property type="entry name" value="Homeodomain-like"/>
    <property type="match status" value="1"/>
</dbReference>
<dbReference type="FunFam" id="1.10.10.60:FF:000057">
    <property type="entry name" value="Short stature homeobox 2"/>
    <property type="match status" value="1"/>
</dbReference>
<feature type="region of interest" description="Disordered" evidence="14">
    <location>
        <begin position="62"/>
        <end position="97"/>
    </location>
</feature>
<feature type="compositionally biased region" description="Acidic residues" evidence="14">
    <location>
        <begin position="232"/>
        <end position="243"/>
    </location>
</feature>
<evidence type="ECO:0000256" key="4">
    <source>
        <dbReference type="ARBA" id="ARBA00022902"/>
    </source>
</evidence>
<evidence type="ECO:0000259" key="15">
    <source>
        <dbReference type="PROSITE" id="PS50071"/>
    </source>
</evidence>
<keyword evidence="9 12" id="KW-0539">Nucleus</keyword>
<evidence type="ECO:0000256" key="2">
    <source>
        <dbReference type="ARBA" id="ARBA00022473"/>
    </source>
</evidence>
<dbReference type="GO" id="GO:0000981">
    <property type="term" value="F:DNA-binding transcription factor activity, RNA polymerase II-specific"/>
    <property type="evidence" value="ECO:0007669"/>
    <property type="project" value="InterPro"/>
</dbReference>
<evidence type="ECO:0000256" key="14">
    <source>
        <dbReference type="SAM" id="MobiDB-lite"/>
    </source>
</evidence>
<dbReference type="PANTHER" id="PTHR46799">
    <property type="entry name" value="HOMEOBOX PROTEIN UNC-4 HOMOLOG"/>
    <property type="match status" value="1"/>
</dbReference>
<evidence type="ECO:0000256" key="9">
    <source>
        <dbReference type="ARBA" id="ARBA00023242"/>
    </source>
</evidence>
<evidence type="ECO:0000256" key="6">
    <source>
        <dbReference type="ARBA" id="ARBA00023125"/>
    </source>
</evidence>
<keyword evidence="2" id="KW-0217">Developmental protein</keyword>
<dbReference type="GO" id="GO:0030154">
    <property type="term" value="P:cell differentiation"/>
    <property type="evidence" value="ECO:0007669"/>
    <property type="project" value="UniProtKB-KW"/>
</dbReference>